<dbReference type="EMBL" id="CAIX01000009">
    <property type="protein sequence ID" value="CCI40465.1"/>
    <property type="molecule type" value="Genomic_DNA"/>
</dbReference>
<evidence type="ECO:0000259" key="6">
    <source>
        <dbReference type="Pfam" id="PF12624"/>
    </source>
</evidence>
<evidence type="ECO:0000256" key="1">
    <source>
        <dbReference type="ARBA" id="ARBA00006545"/>
    </source>
</evidence>
<dbReference type="GO" id="GO:0006869">
    <property type="term" value="P:lipid transport"/>
    <property type="evidence" value="ECO:0007669"/>
    <property type="project" value="UniProtKB-KW"/>
</dbReference>
<keyword evidence="4" id="KW-0175">Coiled coil</keyword>
<evidence type="ECO:0000259" key="8">
    <source>
        <dbReference type="Pfam" id="PF25037"/>
    </source>
</evidence>
<reference evidence="9 10" key="1">
    <citation type="submission" date="2012-05" db="EMBL/GenBank/DDBJ databases">
        <title>Recombination and specialization in a pathogen metapopulation.</title>
        <authorList>
            <person name="Gardiner A."/>
            <person name="Kemen E."/>
            <person name="Schultz-Larsen T."/>
            <person name="MacLean D."/>
            <person name="Van Oosterhout C."/>
            <person name="Jones J.D.G."/>
        </authorList>
    </citation>
    <scope>NUCLEOTIDE SEQUENCE [LARGE SCALE GENOMIC DNA]</scope>
    <source>
        <strain evidence="9 10">Ac Nc2</strain>
    </source>
</reference>
<dbReference type="InParanoid" id="A0A024G1E7"/>
<evidence type="ECO:0000256" key="2">
    <source>
        <dbReference type="ARBA" id="ARBA00022448"/>
    </source>
</evidence>
<dbReference type="OrthoDB" id="428159at2759"/>
<keyword evidence="10" id="KW-1185">Reference proteome</keyword>
<dbReference type="PANTHER" id="PTHR16166:SF93">
    <property type="entry name" value="INTERMEMBRANE LIPID TRANSFER PROTEIN VPS13"/>
    <property type="match status" value="1"/>
</dbReference>
<name>A0A024G1E7_9STRA</name>
<evidence type="ECO:0000313" key="10">
    <source>
        <dbReference type="Proteomes" id="UP000053237"/>
    </source>
</evidence>
<feature type="compositionally biased region" description="Polar residues" evidence="5">
    <location>
        <begin position="3766"/>
        <end position="3776"/>
    </location>
</feature>
<dbReference type="PANTHER" id="PTHR16166">
    <property type="entry name" value="VACUOLAR PROTEIN SORTING-ASSOCIATED PROTEIN VPS13"/>
    <property type="match status" value="1"/>
</dbReference>
<evidence type="ECO:0000256" key="5">
    <source>
        <dbReference type="SAM" id="MobiDB-lite"/>
    </source>
</evidence>
<comment type="similarity">
    <text evidence="1">Belongs to the VPS13 family.</text>
</comment>
<dbReference type="InterPro" id="IPR056748">
    <property type="entry name" value="VPS13-like_C"/>
</dbReference>
<feature type="compositionally biased region" description="Basic and acidic residues" evidence="5">
    <location>
        <begin position="2355"/>
        <end position="2369"/>
    </location>
</feature>
<dbReference type="Proteomes" id="UP000053237">
    <property type="component" value="Unassembled WGS sequence"/>
</dbReference>
<feature type="region of interest" description="Disordered" evidence="5">
    <location>
        <begin position="1711"/>
        <end position="1743"/>
    </location>
</feature>
<accession>A0A024G1E7</accession>
<evidence type="ECO:0000256" key="3">
    <source>
        <dbReference type="ARBA" id="ARBA00023055"/>
    </source>
</evidence>
<evidence type="ECO:0000313" key="9">
    <source>
        <dbReference type="EMBL" id="CCI40465.1"/>
    </source>
</evidence>
<dbReference type="Pfam" id="PF25037">
    <property type="entry name" value="VPS13_C"/>
    <property type="match status" value="1"/>
</dbReference>
<feature type="compositionally biased region" description="Basic and acidic residues" evidence="5">
    <location>
        <begin position="1717"/>
        <end position="1741"/>
    </location>
</feature>
<evidence type="ECO:0000256" key="4">
    <source>
        <dbReference type="SAM" id="Coils"/>
    </source>
</evidence>
<organism evidence="9 10">
    <name type="scientific">Albugo candida</name>
    <dbReference type="NCBI Taxonomy" id="65357"/>
    <lineage>
        <taxon>Eukaryota</taxon>
        <taxon>Sar</taxon>
        <taxon>Stramenopiles</taxon>
        <taxon>Oomycota</taxon>
        <taxon>Peronosporomycetes</taxon>
        <taxon>Albuginales</taxon>
        <taxon>Albuginaceae</taxon>
        <taxon>Albugo</taxon>
    </lineage>
</organism>
<feature type="region of interest" description="Disordered" evidence="5">
    <location>
        <begin position="465"/>
        <end position="487"/>
    </location>
</feature>
<feature type="domain" description="Vacuolar protein sorting-associated protein 13 VPS13 adaptor binding" evidence="7">
    <location>
        <begin position="3212"/>
        <end position="3435"/>
    </location>
</feature>
<feature type="region of interest" description="Disordered" evidence="5">
    <location>
        <begin position="3765"/>
        <end position="3798"/>
    </location>
</feature>
<evidence type="ECO:0000259" key="7">
    <source>
        <dbReference type="Pfam" id="PF25036"/>
    </source>
</evidence>
<dbReference type="Pfam" id="PF12624">
    <property type="entry name" value="VPS13_N"/>
    <property type="match status" value="2"/>
</dbReference>
<feature type="region of interest" description="Disordered" evidence="5">
    <location>
        <begin position="2355"/>
        <end position="2378"/>
    </location>
</feature>
<protein>
    <recommendedName>
        <fullName evidence="11">Vacuolar protein sorting-associated protein</fullName>
    </recommendedName>
</protein>
<keyword evidence="2" id="KW-0813">Transport</keyword>
<dbReference type="InterPro" id="IPR009543">
    <property type="entry name" value="VPS13_VAB"/>
</dbReference>
<keyword evidence="3" id="KW-0445">Lipid transport</keyword>
<dbReference type="InterPro" id="IPR026847">
    <property type="entry name" value="VPS13"/>
</dbReference>
<dbReference type="Pfam" id="PF25036">
    <property type="entry name" value="VPS13_VAB"/>
    <property type="match status" value="2"/>
</dbReference>
<dbReference type="GO" id="GO:0006623">
    <property type="term" value="P:protein targeting to vacuole"/>
    <property type="evidence" value="ECO:0007669"/>
    <property type="project" value="TreeGrafter"/>
</dbReference>
<dbReference type="InterPro" id="IPR026854">
    <property type="entry name" value="VPS13_N"/>
</dbReference>
<feature type="domain" description="Intermembrane lipid transfer protein VPS13-like C-terminal" evidence="8">
    <location>
        <begin position="4077"/>
        <end position="4141"/>
    </location>
</feature>
<feature type="coiled-coil region" evidence="4">
    <location>
        <begin position="1472"/>
        <end position="1499"/>
    </location>
</feature>
<feature type="domain" description="Chorein N-terminal" evidence="6">
    <location>
        <begin position="505"/>
        <end position="1259"/>
    </location>
</feature>
<feature type="compositionally biased region" description="Polar residues" evidence="5">
    <location>
        <begin position="925"/>
        <end position="942"/>
    </location>
</feature>
<feature type="compositionally biased region" description="Polar residues" evidence="5">
    <location>
        <begin position="2233"/>
        <end position="2249"/>
    </location>
</feature>
<gene>
    <name evidence="9" type="ORF">BN9_012490</name>
</gene>
<evidence type="ECO:0008006" key="11">
    <source>
        <dbReference type="Google" id="ProtNLM"/>
    </source>
</evidence>
<feature type="region of interest" description="Disordered" evidence="5">
    <location>
        <begin position="922"/>
        <end position="944"/>
    </location>
</feature>
<feature type="domain" description="Vacuolar protein sorting-associated protein 13 VPS13 adaptor binding" evidence="7">
    <location>
        <begin position="2769"/>
        <end position="3060"/>
    </location>
</feature>
<feature type="domain" description="Chorein N-terminal" evidence="6">
    <location>
        <begin position="1"/>
        <end position="422"/>
    </location>
</feature>
<proteinExistence type="inferred from homology"/>
<feature type="region of interest" description="Disordered" evidence="5">
    <location>
        <begin position="2233"/>
        <end position="2252"/>
    </location>
</feature>
<sequence length="4267" mass="483255">MFETLVTGILTNLLGNYIDAKCFSKDRINVAVWSGYVVLHHLELRSDLFDQIPTIRLLRGVCGSIELKIPWNRLQSDSVVITIDDLYLLVQTEEDIEAVLLQKDEFQWKRKVIEQLYAKAREAQEIESGVDKSSKREYGYAARLINKIVDNIEIHVRHIHFRLHDTSSGDHPFALGITVESVHVQSTTANWQPSFVDVSKTDDPRIYKSIEVNHFSVYLNPGIHFPKASVEGIVDMNSSEYEVFDPLSCSMEEFRHVFCQSIPTRAEHRSSSSKWKMSPPTSSIDEEFSNTLDRNDLQHHYLLQPVDSSARLIINREMRDKHIPQFEIDITIHTIAIQLEESQYCDILYLYTSFQIPEHFQKYHHAHKMRPRSSIADAHNARDWWIYAIQVTLEQVHERKNSWSWSYIDERRMDRIRYAYSWQEKRKLELDPHTAHDMLHYETEEEVDMEFRDDDIRDSQASMQSGNSLVQSSEPAFSSSPTHWNRIRTSQDNIGEPKTYSEHCRVLEEIERRRSVEDILYFRYVADMKFSFHNTARTGPPLPPIRSSIPSGTTLSDSESVCTDDAESLTPTEFRYKSWGHWLFGWTNQFSAVNSSPNVDQVQRLLPEIELRELFKILEYDPDKRARRRKKIAYRYSQQSTKDAPIDTRRDDEASTSRITIELYKGSITLASDQERNLALAGGGERYGEKYCPTQFLLGTFSQLQLQVLTRDDFMKLDISLQSVEAFDLSANNAFPRLLSRKKDGIDSSMSFFTTSADIAGRVSGNKFSDSTFSMSYETNTSNISDADASLFVLMEPLEIVFSPTAECWGRLTAFVQTSQTLGVWDELEVASLNDIVNLKARTEAKLNFIMENRVALSIDLQIRAPVIIIPSDDHIAGCSRLVIDLGLLTLRTERLSRLNSELIDTSGNGVKLEEQLESLGASRMRSSPIPSHTSSQGSTRQLYDDSESDYRALQWKEEFYDKFSVSVSNIHVLLLPSDQQARRETEVATFSMRQFGTHHPYPNTLESSEHELVKHFSIRMTLRTSILPLDATLTRVYLHLDLPALIVSLSIEKYFRLLSILERFDAIAEYWDTNEANECLAENTSIPEPPNSLAFDERMEGESVYNTAIPPIISTEQDETSSSADSDDTWFSIASSKHETPLTFQDLGNNASDVNQADENMKSETEFGTLTAKRTSNAVDRKLFTFTCTLPVISLLLKKPRAPEKFIPEGSVIVDLENSFNLNSSFLSTFAEPSGDVPMPLAEKITTDVDNRDSTFVCKLEGFKVRVVMKTSTTRAVGSIVSIQLEDRSNATNNRPSMYVMFACPKISAPYSKITPVTAFNGTKQGKNNGKKKSIERVLSFDRVGAPSSSTPCGGVGTQTKDSLYRNFGFSAPQKLVTFEWTGISNNTSNWTAHDLVCNFGSLHFHLDQNYLAELVQLYDEIACFVQQDEGEAREDVLGSKIELEDLSSPPPLDLAASTLSRNTFGDVKLTDSVRADLEKARQRMTRQKQQNQSIRFRLSMYSLSICLSENEIALASFALLRLQAQTKFAEKGFTTVDGAVGDLQLYHIHQQSSLLHNDREAEWYRSKLYDYGRATYTSIFGLDQQRIASSLGEYAVNMLELQIRRRSVVKEALTEDTISTLSTIIQPLNVVVNPLFFEEMGRYLTEGRLKQCFDKRKQNRKMTSTYFEHPYPRSLGYLDPQASLTPFFDAMDRTEGYSESFRVFPDSISSVKNESPSRFRSSEHMSIEERQSDEKDQRSSDVTSTLSRAALPFYQEYLPRNLDISFQFLCPRLVILTLLSESKACDGIVVDFGTTKFTYKGSQVIDEHPRALEKSYDIRISSKECMIFRLETPSVLLMKELDFLLNVNIPQLDTHESCPKIDLLVSPLQLSVDDDIGSLIYEVLQSTINPIHEVLQQLQTTYYEPSDQVLPNFDIVSNASNQFSLPTEHRFEVYFRLQSLSIALVLQENEAKKHFTQMLSAMQKQTPDDEVACSAWDKLWFENEDLQFLPPMSSHQTSPAISDHREMTLKESKCEIAKLLMNDIVLSTITCILGNKVSSLDSQFSMQEMGMVVPKQETKDTIDEVFGPIRLRDASHLDGMHVFNATRSWSNELTDVDRALHCLPASDTKSAPQIIISARWSIATDEDADCDIDLHMTSFRFLLLPCSILCLEQYLVRSLMFIQQAKVRNNCHSRNDPELKPEMWSPPGKHSANLYLSHNIDRRNNALPLFDPDHSEAPSSVTSYSANTAHDTLNQDELSEDQNTASETAKMGRGTWKIKAEIEHLQLCILPFEALLQTSGIITSCQVSLSMELPLESFNAHLKSEQKAKAQLTAICMRTDSVAESSHAFEQRQSTLSVMDPFDLTVSYHTSSNHENDPINHLDESGVERSQSQGRKEVHVDVTRMITRLSYRDLPVFLTVKSSLYRLMHVHNRITQRFQAFEADLEKAARSKDTPHDMIPTVSKLIGIEDDQSNLEGSGTKIDCSNSVISRVCFNLNGVSLELVNNIGLQESTVIHIIVSNLNMDMSYALGSSRFIDGVCNVSFETWYHNLRLVSMEPLIEPFDVKMRVSMPQEQEFGDNGDGIADRSSANVEISIDSQSTLEINITDALMATLVAAHRSWKWVMENEESSGLKSEYSTYWIRNQTGVPLRYWGPSCAMRTLEVDTEQPLTFSEQTIRGSRFQNAGMNRNWILELPYCVTPSRPSAHHALSNSRRLYLAIQNPFASSDTDQDFIEIEGSIYVDQKNSRYYAFSSADENSVIPEDISENSVSQSKRSKWECIIDIIVEQGCKYFLIRSPLIIENRSASNLEVEHMSGIKATPIAWNTVIRSNSSVPVPIHLLTNTNIILYVRPHSDRSSPTLPGEYAKRRLRIPLSGDDHRDPVSASQTALQTFIKFHRLRKDFPVRPFVLCVGFTDSIKTSYQLGRILSFSPPMVIRNLLACEMDYCLMTPNYWDPLQDKESSLSKRDWEDTPQRLRERGNIETGGTLVWHLSHWDSPLELRIRIRGFEWSDPVLLVDHMISANSIRMKDARTEAFLFISLDLQQSISQSNELLLFVPYWIVNMTGMPLEFSHDARLTGLEHPTRTLAGQKGVGKQDISHLTRSTKNKRNSHLVYDYTSLGKERRHEENSVRPARKKLDRVKFFIPESAPNSSRAKKRRHGGLLPGVPSINGLLDLLPSMGYSQGDPQDDDFTILQASYTNSSLQQGSLRLRVCDDKTVAYRGKEKKSKLIWSNPFQLDQVGAVGEVTVIDEVLDRLYCFGYVIKEGKGLYSRTKVIALAPRIMLMNATRFSVVVCHSTMKESIPTVNTLNDVMVPDVHETSTLQQSTGTILDPGSYRDFHLKAHLTKSRSIRCRITEMGWNWSGAIPICEAGDFVVRFRHEATRESILARITFMMDVCCICIRIHGEIINAPPYRLENYSLETFRLHQQRVHQSEILLPHHSLDYTWDEPLQPHKLVVDMLPSAAGDNSRPLRIGTFSFDQIQRFPDALAGTLGIEVCTNGPTRVLRFTDARLRRLGSDKTTQVKVPLGSGVLNELYAYLHDPTVHVIARWRGVGVSIVNDIPQELLYLSISNIRLQFLCSESNELQRGHLHENDSSAMEPGHITKQAETGQRLKRKAASSKLGVLLQVEDIQIDNELPCTPFPVLLQLKNTAGGRLSSRTKATASRDAPPALKLIFVSNNEYEGINFIHHFSCHISPMYIRIDGSLFAQMMPFLRYTQVPGSKVSKIPNRLDFVNAAEGVHSLESKYDDNGDSGKALTLQDFQNSLDIGISLIKPSYEYKSASDNRSGSNAASHRPRMGSGSPPRYENGSETKCGRVRIETQGTLSSQATFKKLYFEEFHIHAIQVSLSFTGATNTKPSVSSSRKSLLTVGPLRLLLNAIGTSLTKIANAPLHFSHLRIDHSFVQSDTLTSRLAAHYQSEAIRQAYIILGSVDVLGNPLVAWNNLKRGFQHFLWEPIDGFNVQGWRGFIVGLCRGTLALSQASVFTFFDFNARILTASSLGLSEACTRLDAYTDYNSTKNIYQALAQGLSGVAVAPIRAIELNGIYGLIPGIVVGLLGLFMKPLYGIALAASTNATVLRNFVDPNTHASLSRVRPPRHIDPQTQELKIYSYVESLGEEILSQLQEGRLRGESYVGHIDLEQEWLMITNKRLLFLRSQVNEADRRYIVAHEIYAEELLLLSHQPLESKKDVKVHSVVIFCLCEPSLLIAQATAQISRQREQRGHQAVWNLSVNTKKGFCLQKKKFALPETKLSFLKAMLQQQDRAVITRNDQEACQFLLNLPSQ</sequence>
<comment type="caution">
    <text evidence="9">The sequence shown here is derived from an EMBL/GenBank/DDBJ whole genome shotgun (WGS) entry which is preliminary data.</text>
</comment>
<dbReference type="GO" id="GO:0045053">
    <property type="term" value="P:protein retention in Golgi apparatus"/>
    <property type="evidence" value="ECO:0007669"/>
    <property type="project" value="TreeGrafter"/>
</dbReference>